<dbReference type="FunFam" id="2.30.30.140:FF:000182">
    <property type="entry name" value="Transcription factor, Tudor domain, putative"/>
    <property type="match status" value="1"/>
</dbReference>
<reference evidence="2" key="1">
    <citation type="submission" date="2021-01" db="EMBL/GenBank/DDBJ databases">
        <authorList>
            <consortium name="Genoscope - CEA"/>
            <person name="William W."/>
        </authorList>
    </citation>
    <scope>NUCLEOTIDE SEQUENCE</scope>
</reference>
<dbReference type="Proteomes" id="UP000692954">
    <property type="component" value="Unassembled WGS sequence"/>
</dbReference>
<dbReference type="Pfam" id="PF00565">
    <property type="entry name" value="SNase"/>
    <property type="match status" value="3"/>
</dbReference>
<dbReference type="OrthoDB" id="10023235at2759"/>
<keyword evidence="3" id="KW-1185">Reference proteome</keyword>
<comment type="caution">
    <text evidence="2">The sequence shown here is derived from an EMBL/GenBank/DDBJ whole genome shotgun (WGS) entry which is preliminary data.</text>
</comment>
<dbReference type="InterPro" id="IPR016071">
    <property type="entry name" value="Staphylococal_nuclease_OB-fold"/>
</dbReference>
<evidence type="ECO:0000313" key="2">
    <source>
        <dbReference type="EMBL" id="CAD8048589.1"/>
    </source>
</evidence>
<sequence length="934" mass="109987">MYLAYVVFKFLRAKNNIVETKKLRKLNYLEIFKEKEQKKGKYKIKNIMILNYENYKHKFTMLYQKYKLIINIIFYKNNQFIYFFRKQIIKEFYQQLYQMALQPCKILSLISPNQFLIQTQQLKTIIVGNGIPNFLTRSKLNVNQKALDTYFSQLQLLNKEAVYNIKTNQLQINGADLFQEISDDAEIHLKFIGVQNEEPKQTQSVLDFLKQHRNKTLDAILVSFEGNILNFFYNKNTLISLIPSAIYIDEFTIQDQGYAKIMQKEWLNKEFRITFKGTQIMTLNYQKNFINFPILKADLQLTSQKNNELSNEFYISLVSSGYAYLTDWGKLNLQQNSFKLLFQLQEEAKKNQLGLWKNGELDRRILNSVSSQILGQIVEVIEANQYLVKTDKQIVNIKLDRIFIEGLEAKEFARKLLIGKQVHILQVGDNLPLQTIQLCENNLDIEEELIANGWATAKENHPQLSKFKFQQFQQMNQLAKQKKIGQYSSELTWRIEDQTDQKQGKSVNEIIWSSIQRDKQSQKQSVMNTGLTQKEDCQYEVLVDKIMPDGQYIITILKYHSMINFTISGIAKLSEFATSFPNVTKYEELRQQYCYNILMQRNVWVNFESFNISENMFYGKIYEKKNNKDSDFTLQLLKEGLTFIKNNNDFYSKYEEAQKEAEQLKKGFWKESYAQFIIDLSYNKQTLKRQVSNQGNIQKNENQQIQKVIVTAFNDCNEFYIRKQINPEFDELEIQVEKATLTPLKKPVKKGTLCLARFSEDNRIYRAQVLQAFKNDKFLIKFIDYGNNDGVNYQDMGVLPAQFTNIPQQAKMCSLAYLRVPPSSHEFAEEASDILRELILDQQFDYKVAYTEKSSNRQLVTLQPQDQPDKLEFTINKIVLEKGLGRIENRVSYNPLKEFKNLEEEAKANGIGIWGFDDCLEDEKQFEDEYDYYE</sequence>
<feature type="domain" description="Tudor" evidence="1">
    <location>
        <begin position="747"/>
        <end position="806"/>
    </location>
</feature>
<evidence type="ECO:0000313" key="3">
    <source>
        <dbReference type="Proteomes" id="UP000692954"/>
    </source>
</evidence>
<gene>
    <name evidence="2" type="ORF">PSON_ATCC_30995.1.T0030324</name>
</gene>
<dbReference type="PANTHER" id="PTHR12302">
    <property type="entry name" value="EBNA2 BINDING PROTEIN P100"/>
    <property type="match status" value="1"/>
</dbReference>
<dbReference type="SMART" id="SM00333">
    <property type="entry name" value="TUDOR"/>
    <property type="match status" value="1"/>
</dbReference>
<dbReference type="SMART" id="SM00318">
    <property type="entry name" value="SNc"/>
    <property type="match status" value="1"/>
</dbReference>
<protein>
    <recommendedName>
        <fullName evidence="1">Tudor domain-containing protein</fullName>
    </recommendedName>
</protein>
<evidence type="ECO:0000259" key="1">
    <source>
        <dbReference type="PROSITE" id="PS50304"/>
    </source>
</evidence>
<dbReference type="FunFam" id="2.40.50.90:FF:000010">
    <property type="entry name" value="Ribonuclease"/>
    <property type="match status" value="1"/>
</dbReference>
<dbReference type="AlphaFoldDB" id="A0A8S1K253"/>
<accession>A0A8S1K253</accession>
<dbReference type="InterPro" id="IPR002999">
    <property type="entry name" value="Tudor"/>
</dbReference>
<dbReference type="PROSITE" id="PS50304">
    <property type="entry name" value="TUDOR"/>
    <property type="match status" value="1"/>
</dbReference>
<dbReference type="EMBL" id="CAJJDN010000003">
    <property type="protein sequence ID" value="CAD8048589.1"/>
    <property type="molecule type" value="Genomic_DNA"/>
</dbReference>
<dbReference type="Pfam" id="PF00567">
    <property type="entry name" value="TUDOR"/>
    <property type="match status" value="1"/>
</dbReference>
<organism evidence="2 3">
    <name type="scientific">Paramecium sonneborni</name>
    <dbReference type="NCBI Taxonomy" id="65129"/>
    <lineage>
        <taxon>Eukaryota</taxon>
        <taxon>Sar</taxon>
        <taxon>Alveolata</taxon>
        <taxon>Ciliophora</taxon>
        <taxon>Intramacronucleata</taxon>
        <taxon>Oligohymenophorea</taxon>
        <taxon>Peniculida</taxon>
        <taxon>Parameciidae</taxon>
        <taxon>Paramecium</taxon>
    </lineage>
</organism>
<proteinExistence type="predicted"/>
<dbReference type="PANTHER" id="PTHR12302:SF3">
    <property type="entry name" value="SERINE_THREONINE-PROTEIN KINASE 31"/>
    <property type="match status" value="1"/>
</dbReference>
<name>A0A8S1K253_9CILI</name>